<feature type="domain" description="FAD dependent oxidoreductase" evidence="2">
    <location>
        <begin position="32"/>
        <end position="395"/>
    </location>
</feature>
<accession>A0A1M5AUI2</accession>
<dbReference type="SUPFAM" id="SSF51905">
    <property type="entry name" value="FAD/NAD(P)-binding domain"/>
    <property type="match status" value="1"/>
</dbReference>
<reference evidence="4" key="1">
    <citation type="submission" date="2016-11" db="EMBL/GenBank/DDBJ databases">
        <authorList>
            <person name="Varghese N."/>
            <person name="Submissions S."/>
        </authorList>
    </citation>
    <scope>NUCLEOTIDE SEQUENCE [LARGE SCALE GENOMIC DNA]</scope>
    <source>
        <strain evidence="4">CGMCC 1.7063</strain>
    </source>
</reference>
<dbReference type="AlphaFoldDB" id="A0A1M5AUI2"/>
<dbReference type="Gene3D" id="3.50.50.60">
    <property type="entry name" value="FAD/NAD(P)-binding domain"/>
    <property type="match status" value="1"/>
</dbReference>
<sequence>MDRDYRHLSYWFDKLNEVVTPRAPLTRNLEVDVAIAGAGFTGLWTAYYLKKLAPELSIAILEAETAGFGASGRNGGWLMSALEGSGAMLRELAAPQADTVRAQILGIIPEVERVLKTENIDCDFQRGGGLFAAARFPEQRTRALALLDDLHAQGFGEKDYRWLDAPAATALVNVRGCRGGIYTPHIATINPAKLVRALANAVEAMGVQIFERTPAVAVASRCLETPSARVRARTVVSALEAYSATARTKLARHTIPVASKILVTEPLSSRQWQELGFSTRPAFSDLSRLISYAQRTADGRLLFGARGSYEFGAKIRRDAALSVEEIAQQRRYLLDFFPQLEDARITHAWAGSLGIPRAYRPHASFDPDSGLALGGGYVGEGVGAANLIARTLADLILQRGSDLCAMPWAHIGPAENAVRRWEPEPLRWLAYKTINRVFAWEEQLYLRALAPQWQKWIAAATADRLEKLMH</sequence>
<evidence type="ECO:0000259" key="2">
    <source>
        <dbReference type="Pfam" id="PF01266"/>
    </source>
</evidence>
<dbReference type="OrthoDB" id="6925984at2"/>
<keyword evidence="4" id="KW-1185">Reference proteome</keyword>
<dbReference type="RefSeq" id="WP_073274129.1">
    <property type="nucleotide sequence ID" value="NZ_FQVA01000001.1"/>
</dbReference>
<dbReference type="PANTHER" id="PTHR13847">
    <property type="entry name" value="SARCOSINE DEHYDROGENASE-RELATED"/>
    <property type="match status" value="1"/>
</dbReference>
<dbReference type="Pfam" id="PF01266">
    <property type="entry name" value="DAO"/>
    <property type="match status" value="1"/>
</dbReference>
<dbReference type="InterPro" id="IPR036188">
    <property type="entry name" value="FAD/NAD-bd_sf"/>
</dbReference>
<proteinExistence type="predicted"/>
<name>A0A1M5AUI2_9GAMM</name>
<evidence type="ECO:0000313" key="3">
    <source>
        <dbReference type="EMBL" id="SHF33883.1"/>
    </source>
</evidence>
<dbReference type="EMBL" id="FQVA01000001">
    <property type="protein sequence ID" value="SHF33883.1"/>
    <property type="molecule type" value="Genomic_DNA"/>
</dbReference>
<evidence type="ECO:0000313" key="4">
    <source>
        <dbReference type="Proteomes" id="UP000184170"/>
    </source>
</evidence>
<dbReference type="STRING" id="494016.SAMN04487965_1976"/>
<dbReference type="Proteomes" id="UP000184170">
    <property type="component" value="Unassembled WGS sequence"/>
</dbReference>
<dbReference type="Gene3D" id="3.30.9.10">
    <property type="entry name" value="D-Amino Acid Oxidase, subunit A, domain 2"/>
    <property type="match status" value="1"/>
</dbReference>
<protein>
    <submittedName>
        <fullName evidence="3">Glycine/D-amino acid oxidase</fullName>
    </submittedName>
</protein>
<evidence type="ECO:0000256" key="1">
    <source>
        <dbReference type="ARBA" id="ARBA00023002"/>
    </source>
</evidence>
<dbReference type="PANTHER" id="PTHR13847:SF285">
    <property type="entry name" value="FAD DEPENDENT OXIDOREDUCTASE DOMAIN-CONTAINING PROTEIN"/>
    <property type="match status" value="1"/>
</dbReference>
<gene>
    <name evidence="3" type="ORF">SAMN04487965_1976</name>
</gene>
<dbReference type="GO" id="GO:0005737">
    <property type="term" value="C:cytoplasm"/>
    <property type="evidence" value="ECO:0007669"/>
    <property type="project" value="TreeGrafter"/>
</dbReference>
<dbReference type="InterPro" id="IPR006076">
    <property type="entry name" value="FAD-dep_OxRdtase"/>
</dbReference>
<organism evidence="3 4">
    <name type="scientific">Microbulbifer donghaiensis</name>
    <dbReference type="NCBI Taxonomy" id="494016"/>
    <lineage>
        <taxon>Bacteria</taxon>
        <taxon>Pseudomonadati</taxon>
        <taxon>Pseudomonadota</taxon>
        <taxon>Gammaproteobacteria</taxon>
        <taxon>Cellvibrionales</taxon>
        <taxon>Microbulbiferaceae</taxon>
        <taxon>Microbulbifer</taxon>
    </lineage>
</organism>
<keyword evidence="1" id="KW-0560">Oxidoreductase</keyword>
<dbReference type="GO" id="GO:0016491">
    <property type="term" value="F:oxidoreductase activity"/>
    <property type="evidence" value="ECO:0007669"/>
    <property type="project" value="UniProtKB-KW"/>
</dbReference>